<evidence type="ECO:0000313" key="2">
    <source>
        <dbReference type="Proteomes" id="UP000037931"/>
    </source>
</evidence>
<dbReference type="AlphaFoldDB" id="A0A0M9GI33"/>
<sequence length="377" mass="37143">MGRAEGTNFITRAVYDTTAGGATALPSLFASPSGVQASCTADAVNNAPLSTAVAIGTCEDANEVGQGVKWNLNNSSAAPVQMQPLPPLAALHLVADVETETVAVNQAGIVVGNSISPTGVSSPVYWSAAGAANLLQPPLLGSVDNCNVVDINDAATPSVIGNCPAGVGGLGKNLAVLWTTLTSSYTVLTVPSGASYCEASAINAIGQILGTCYYTGTGSGTPGVYKTVQWPAGGTSAPAVMTTINGSTSLRNSGVAMNASGQITGNRVKAGGLTGPFVWDPATGTNGIPIPLLSGSSQAVAKAISNNGIVVGCGEVNGESEAFAYHLTGATLIPITSLGAGGNDCADAISPNGAYTAGISEDASVSQQGDGVVANTP</sequence>
<organism evidence="1 2">
    <name type="scientific">Pseudomonas asplenii</name>
    <dbReference type="NCBI Taxonomy" id="53407"/>
    <lineage>
        <taxon>Bacteria</taxon>
        <taxon>Pseudomonadati</taxon>
        <taxon>Pseudomonadota</taxon>
        <taxon>Gammaproteobacteria</taxon>
        <taxon>Pseudomonadales</taxon>
        <taxon>Pseudomonadaceae</taxon>
        <taxon>Pseudomonas</taxon>
    </lineage>
</organism>
<comment type="caution">
    <text evidence="1">The sequence shown here is derived from an EMBL/GenBank/DDBJ whole genome shotgun (WGS) entry which is preliminary data.</text>
</comment>
<keyword evidence="2" id="KW-1185">Reference proteome</keyword>
<dbReference type="EMBL" id="JSYZ01000004">
    <property type="protein sequence ID" value="KPA91806.1"/>
    <property type="molecule type" value="Genomic_DNA"/>
</dbReference>
<protein>
    <submittedName>
        <fullName evidence="1">Uncharacterized protein</fullName>
    </submittedName>
</protein>
<name>A0A0M9GI33_9PSED</name>
<gene>
    <name evidence="1" type="ORF">PF66_01387</name>
</gene>
<dbReference type="STRING" id="50340.PF66_01387"/>
<accession>A0A0M9GI33</accession>
<evidence type="ECO:0000313" key="1">
    <source>
        <dbReference type="EMBL" id="KPA91806.1"/>
    </source>
</evidence>
<dbReference type="Proteomes" id="UP000037931">
    <property type="component" value="Unassembled WGS sequence"/>
</dbReference>
<dbReference type="PATRIC" id="fig|50340.43.peg.4540"/>
<proteinExistence type="predicted"/>
<reference evidence="1 2" key="1">
    <citation type="journal article" date="2015" name="PLoS ONE">
        <title>Rice-Infecting Pseudomonas Genomes Are Highly Accessorized and Harbor Multiple Putative Virulence Mechanisms to Cause Sheath Brown Rot.</title>
        <authorList>
            <person name="Quibod I.L."/>
            <person name="Grande G."/>
            <person name="Oreiro E.G."/>
            <person name="Borja F.N."/>
            <person name="Dossa G.S."/>
            <person name="Mauleon R."/>
            <person name="Cruz C.V."/>
            <person name="Oliva R."/>
        </authorList>
    </citation>
    <scope>NUCLEOTIDE SEQUENCE [LARGE SCALE GENOMIC DNA]</scope>
    <source>
        <strain evidence="1 2">IRRI 6609</strain>
    </source>
</reference>